<dbReference type="GO" id="GO:0005886">
    <property type="term" value="C:plasma membrane"/>
    <property type="evidence" value="ECO:0007669"/>
    <property type="project" value="UniProtKB-SubCell"/>
</dbReference>
<dbReference type="PANTHER" id="PTHR30047:SF7">
    <property type="entry name" value="HIGH-AFFINITY CHOLINE TRANSPORT PROTEIN"/>
    <property type="match status" value="1"/>
</dbReference>
<organism evidence="9 10">
    <name type="scientific">Staphylococcus aureus</name>
    <dbReference type="NCBI Taxonomy" id="1280"/>
    <lineage>
        <taxon>Bacteria</taxon>
        <taxon>Bacillati</taxon>
        <taxon>Bacillota</taxon>
        <taxon>Bacilli</taxon>
        <taxon>Bacillales</taxon>
        <taxon>Staphylococcaceae</taxon>
        <taxon>Staphylococcus</taxon>
    </lineage>
</organism>
<evidence type="ECO:0000256" key="7">
    <source>
        <dbReference type="ARBA" id="ARBA00023136"/>
    </source>
</evidence>
<dbReference type="Proteomes" id="UP000249913">
    <property type="component" value="Unassembled WGS sequence"/>
</dbReference>
<dbReference type="GO" id="GO:0022857">
    <property type="term" value="F:transmembrane transporter activity"/>
    <property type="evidence" value="ECO:0007669"/>
    <property type="project" value="InterPro"/>
</dbReference>
<evidence type="ECO:0000256" key="6">
    <source>
        <dbReference type="ARBA" id="ARBA00022989"/>
    </source>
</evidence>
<keyword evidence="5 8" id="KW-0812">Transmembrane</keyword>
<evidence type="ECO:0000313" key="9">
    <source>
        <dbReference type="EMBL" id="SPZ97700.1"/>
    </source>
</evidence>
<protein>
    <submittedName>
        <fullName evidence="9">Glycine betaine transporter OpuD</fullName>
    </submittedName>
</protein>
<evidence type="ECO:0000256" key="8">
    <source>
        <dbReference type="SAM" id="Phobius"/>
    </source>
</evidence>
<evidence type="ECO:0000256" key="1">
    <source>
        <dbReference type="ARBA" id="ARBA00004651"/>
    </source>
</evidence>
<sequence length="52" mass="5794">MQVILIVIATILFTWSAWSGIDKGIKTLSNINMLLAFVVLLGLLLLGQRFTF</sequence>
<evidence type="ECO:0000256" key="3">
    <source>
        <dbReference type="ARBA" id="ARBA00022448"/>
    </source>
</evidence>
<dbReference type="InterPro" id="IPR000060">
    <property type="entry name" value="BCCT_transptr"/>
</dbReference>
<keyword evidence="3" id="KW-0813">Transport</keyword>
<feature type="transmembrane region" description="Helical" evidence="8">
    <location>
        <begin position="29"/>
        <end position="47"/>
    </location>
</feature>
<comment type="similarity">
    <text evidence="2">Belongs to the BCCT transporter (TC 2.A.15) family.</text>
</comment>
<reference evidence="9 10" key="1">
    <citation type="submission" date="2018-06" db="EMBL/GenBank/DDBJ databases">
        <authorList>
            <consortium name="Pathogen Informatics"/>
            <person name="Doyle S."/>
        </authorList>
    </citation>
    <scope>NUCLEOTIDE SEQUENCE [LARGE SCALE GENOMIC DNA]</scope>
    <source>
        <strain evidence="9 10">NCTC7878</strain>
    </source>
</reference>
<keyword evidence="4" id="KW-1003">Cell membrane</keyword>
<comment type="subcellular location">
    <subcellularLocation>
        <location evidence="1">Cell membrane</location>
        <topology evidence="1">Multi-pass membrane protein</topology>
    </subcellularLocation>
</comment>
<evidence type="ECO:0000256" key="2">
    <source>
        <dbReference type="ARBA" id="ARBA00005658"/>
    </source>
</evidence>
<keyword evidence="7 8" id="KW-0472">Membrane</keyword>
<evidence type="ECO:0000256" key="5">
    <source>
        <dbReference type="ARBA" id="ARBA00022692"/>
    </source>
</evidence>
<proteinExistence type="inferred from homology"/>
<dbReference type="AlphaFoldDB" id="A0A2X2M7C7"/>
<dbReference type="Pfam" id="PF02028">
    <property type="entry name" value="BCCT"/>
    <property type="match status" value="1"/>
</dbReference>
<accession>A0A2X2M7C7</accession>
<gene>
    <name evidence="9" type="primary">opuD_2</name>
    <name evidence="9" type="ORF">NCTC7878_01085</name>
</gene>
<dbReference type="PANTHER" id="PTHR30047">
    <property type="entry name" value="HIGH-AFFINITY CHOLINE TRANSPORT PROTEIN-RELATED"/>
    <property type="match status" value="1"/>
</dbReference>
<name>A0A2X2M7C7_STAAU</name>
<dbReference type="EMBL" id="UAUX01000006">
    <property type="protein sequence ID" value="SPZ97700.1"/>
    <property type="molecule type" value="Genomic_DNA"/>
</dbReference>
<keyword evidence="6 8" id="KW-1133">Transmembrane helix</keyword>
<evidence type="ECO:0000313" key="10">
    <source>
        <dbReference type="Proteomes" id="UP000249913"/>
    </source>
</evidence>
<evidence type="ECO:0000256" key="4">
    <source>
        <dbReference type="ARBA" id="ARBA00022475"/>
    </source>
</evidence>